<protein>
    <submittedName>
        <fullName evidence="2">Uncharacterized protein</fullName>
    </submittedName>
</protein>
<feature type="compositionally biased region" description="Basic residues" evidence="1">
    <location>
        <begin position="1"/>
        <end position="11"/>
    </location>
</feature>
<keyword evidence="3" id="KW-1185">Reference proteome</keyword>
<dbReference type="AlphaFoldDB" id="A0AAV7VVJ8"/>
<sequence length="81" mass="9391">MGGGKKPRRKSPTPTACSSRQQEANTEELNRMAEQNIWAKTQARTVIQSRAVNEKQHTSWLRTKSSKHTIHLHIDWLLRQD</sequence>
<dbReference type="Proteomes" id="UP001066276">
    <property type="component" value="Chromosome 1_2"/>
</dbReference>
<evidence type="ECO:0000256" key="1">
    <source>
        <dbReference type="SAM" id="MobiDB-lite"/>
    </source>
</evidence>
<name>A0AAV7VVJ8_PLEWA</name>
<reference evidence="2" key="1">
    <citation type="journal article" date="2022" name="bioRxiv">
        <title>Sequencing and chromosome-scale assembly of the giantPleurodeles waltlgenome.</title>
        <authorList>
            <person name="Brown T."/>
            <person name="Elewa A."/>
            <person name="Iarovenko S."/>
            <person name="Subramanian E."/>
            <person name="Araus A.J."/>
            <person name="Petzold A."/>
            <person name="Susuki M."/>
            <person name="Suzuki K.-i.T."/>
            <person name="Hayashi T."/>
            <person name="Toyoda A."/>
            <person name="Oliveira C."/>
            <person name="Osipova E."/>
            <person name="Leigh N.D."/>
            <person name="Simon A."/>
            <person name="Yun M.H."/>
        </authorList>
    </citation>
    <scope>NUCLEOTIDE SEQUENCE</scope>
    <source>
        <strain evidence="2">20211129_DDA</strain>
        <tissue evidence="2">Liver</tissue>
    </source>
</reference>
<accession>A0AAV7VVJ8</accession>
<evidence type="ECO:0000313" key="2">
    <source>
        <dbReference type="EMBL" id="KAJ1205288.1"/>
    </source>
</evidence>
<comment type="caution">
    <text evidence="2">The sequence shown here is derived from an EMBL/GenBank/DDBJ whole genome shotgun (WGS) entry which is preliminary data.</text>
</comment>
<feature type="compositionally biased region" description="Polar residues" evidence="1">
    <location>
        <begin position="12"/>
        <end position="24"/>
    </location>
</feature>
<proteinExistence type="predicted"/>
<gene>
    <name evidence="2" type="ORF">NDU88_000723</name>
</gene>
<dbReference type="EMBL" id="JANPWB010000002">
    <property type="protein sequence ID" value="KAJ1205288.1"/>
    <property type="molecule type" value="Genomic_DNA"/>
</dbReference>
<evidence type="ECO:0000313" key="3">
    <source>
        <dbReference type="Proteomes" id="UP001066276"/>
    </source>
</evidence>
<feature type="region of interest" description="Disordered" evidence="1">
    <location>
        <begin position="1"/>
        <end position="28"/>
    </location>
</feature>
<organism evidence="2 3">
    <name type="scientific">Pleurodeles waltl</name>
    <name type="common">Iberian ribbed newt</name>
    <dbReference type="NCBI Taxonomy" id="8319"/>
    <lineage>
        <taxon>Eukaryota</taxon>
        <taxon>Metazoa</taxon>
        <taxon>Chordata</taxon>
        <taxon>Craniata</taxon>
        <taxon>Vertebrata</taxon>
        <taxon>Euteleostomi</taxon>
        <taxon>Amphibia</taxon>
        <taxon>Batrachia</taxon>
        <taxon>Caudata</taxon>
        <taxon>Salamandroidea</taxon>
        <taxon>Salamandridae</taxon>
        <taxon>Pleurodelinae</taxon>
        <taxon>Pleurodeles</taxon>
    </lineage>
</organism>